<feature type="region of interest" description="Disordered" evidence="1">
    <location>
        <begin position="38"/>
        <end position="60"/>
    </location>
</feature>
<organism evidence="2 3">
    <name type="scientific">Candidatus Pedobacter colombiensis</name>
    <dbReference type="NCBI Taxonomy" id="3121371"/>
    <lineage>
        <taxon>Bacteria</taxon>
        <taxon>Pseudomonadati</taxon>
        <taxon>Bacteroidota</taxon>
        <taxon>Sphingobacteriia</taxon>
        <taxon>Sphingobacteriales</taxon>
        <taxon>Sphingobacteriaceae</taxon>
        <taxon>Pedobacter</taxon>
    </lineage>
</organism>
<evidence type="ECO:0000256" key="1">
    <source>
        <dbReference type="SAM" id="MobiDB-lite"/>
    </source>
</evidence>
<evidence type="ECO:0000313" key="2">
    <source>
        <dbReference type="EMBL" id="WEK17835.1"/>
    </source>
</evidence>
<name>A0AAJ6B556_9SPHI</name>
<evidence type="ECO:0000313" key="3">
    <source>
        <dbReference type="Proteomes" id="UP001214530"/>
    </source>
</evidence>
<protein>
    <submittedName>
        <fullName evidence="2">Uncharacterized protein</fullName>
    </submittedName>
</protein>
<dbReference type="Proteomes" id="UP001214530">
    <property type="component" value="Chromosome"/>
</dbReference>
<proteinExistence type="predicted"/>
<accession>A0AAJ6B556</accession>
<sequence length="94" mass="11103">MKVKYTYIVNINLILSEEEFEFIKMALNTKHRLTRKMEGQGRFSDKLHRRTPKSETVPVTRVTTGQIQRQLLPALKLFLNEKTDFFKKNLCACK</sequence>
<gene>
    <name evidence="2" type="ORF">P0Y49_13610</name>
</gene>
<reference evidence="2" key="1">
    <citation type="submission" date="2023-03" db="EMBL/GenBank/DDBJ databases">
        <title>Andean soil-derived lignocellulolytic bacterial consortium as a source of novel taxa and putative plastic-active enzymes.</title>
        <authorList>
            <person name="Diaz-Garcia L."/>
            <person name="Chuvochina M."/>
            <person name="Feuerriegel G."/>
            <person name="Bunk B."/>
            <person name="Sproer C."/>
            <person name="Streit W.R."/>
            <person name="Rodriguez L.M."/>
            <person name="Overmann J."/>
            <person name="Jimenez D.J."/>
        </authorList>
    </citation>
    <scope>NUCLEOTIDE SEQUENCE</scope>
    <source>
        <strain evidence="2">MAG 3858</strain>
    </source>
</reference>
<dbReference type="EMBL" id="CP119313">
    <property type="protein sequence ID" value="WEK17835.1"/>
    <property type="molecule type" value="Genomic_DNA"/>
</dbReference>
<dbReference type="AlphaFoldDB" id="A0AAJ6B556"/>